<evidence type="ECO:0000259" key="4">
    <source>
        <dbReference type="PROSITE" id="PS50987"/>
    </source>
</evidence>
<evidence type="ECO:0000256" key="2">
    <source>
        <dbReference type="ARBA" id="ARBA00023125"/>
    </source>
</evidence>
<dbReference type="InterPro" id="IPR036390">
    <property type="entry name" value="WH_DNA-bd_sf"/>
</dbReference>
<dbReference type="PRINTS" id="PR00778">
    <property type="entry name" value="HTHARSR"/>
</dbReference>
<dbReference type="PROSITE" id="PS50987">
    <property type="entry name" value="HTH_ARSR_2"/>
    <property type="match status" value="1"/>
</dbReference>
<evidence type="ECO:0000256" key="1">
    <source>
        <dbReference type="ARBA" id="ARBA00023015"/>
    </source>
</evidence>
<gene>
    <name evidence="5" type="ORF">ENS06_11195</name>
</gene>
<dbReference type="GO" id="GO:0003677">
    <property type="term" value="F:DNA binding"/>
    <property type="evidence" value="ECO:0007669"/>
    <property type="project" value="UniProtKB-KW"/>
</dbReference>
<keyword evidence="1" id="KW-0805">Transcription regulation</keyword>
<dbReference type="NCBIfam" id="NF033788">
    <property type="entry name" value="HTH_metalloreg"/>
    <property type="match status" value="1"/>
</dbReference>
<evidence type="ECO:0000313" key="5">
    <source>
        <dbReference type="EMBL" id="HFK97869.1"/>
    </source>
</evidence>
<dbReference type="InterPro" id="IPR036388">
    <property type="entry name" value="WH-like_DNA-bd_sf"/>
</dbReference>
<organism evidence="5">
    <name type="scientific">Desulfacinum infernum</name>
    <dbReference type="NCBI Taxonomy" id="35837"/>
    <lineage>
        <taxon>Bacteria</taxon>
        <taxon>Pseudomonadati</taxon>
        <taxon>Thermodesulfobacteriota</taxon>
        <taxon>Syntrophobacteria</taxon>
        <taxon>Syntrophobacterales</taxon>
        <taxon>Syntrophobacteraceae</taxon>
        <taxon>Desulfacinum</taxon>
    </lineage>
</organism>
<dbReference type="CDD" id="cd00090">
    <property type="entry name" value="HTH_ARSR"/>
    <property type="match status" value="1"/>
</dbReference>
<dbReference type="EMBL" id="DSTK01000034">
    <property type="protein sequence ID" value="HFK97869.1"/>
    <property type="molecule type" value="Genomic_DNA"/>
</dbReference>
<dbReference type="GO" id="GO:0003700">
    <property type="term" value="F:DNA-binding transcription factor activity"/>
    <property type="evidence" value="ECO:0007669"/>
    <property type="project" value="InterPro"/>
</dbReference>
<dbReference type="SUPFAM" id="SSF46785">
    <property type="entry name" value="Winged helix' DNA-binding domain"/>
    <property type="match status" value="1"/>
</dbReference>
<name>A0A832EJU0_9BACT</name>
<dbReference type="Pfam" id="PF01022">
    <property type="entry name" value="HTH_5"/>
    <property type="match status" value="1"/>
</dbReference>
<dbReference type="InterPro" id="IPR011991">
    <property type="entry name" value="ArsR-like_HTH"/>
</dbReference>
<protein>
    <submittedName>
        <fullName evidence="5">ArsR family transcriptional regulator</fullName>
    </submittedName>
</protein>
<dbReference type="Gene3D" id="1.10.10.10">
    <property type="entry name" value="Winged helix-like DNA-binding domain superfamily/Winged helix DNA-binding domain"/>
    <property type="match status" value="1"/>
</dbReference>
<evidence type="ECO:0000256" key="3">
    <source>
        <dbReference type="ARBA" id="ARBA00023163"/>
    </source>
</evidence>
<proteinExistence type="predicted"/>
<dbReference type="SMART" id="SM00418">
    <property type="entry name" value="HTH_ARSR"/>
    <property type="match status" value="1"/>
</dbReference>
<comment type="caution">
    <text evidence="5">The sequence shown here is derived from an EMBL/GenBank/DDBJ whole genome shotgun (WGS) entry which is preliminary data.</text>
</comment>
<dbReference type="PANTHER" id="PTHR33154:SF33">
    <property type="entry name" value="TRANSCRIPTIONAL REPRESSOR SDPR"/>
    <property type="match status" value="1"/>
</dbReference>
<feature type="domain" description="HTH arsR-type" evidence="4">
    <location>
        <begin position="1"/>
        <end position="90"/>
    </location>
</feature>
<accession>A0A832EJU0</accession>
<dbReference type="InterPro" id="IPR001845">
    <property type="entry name" value="HTH_ArsR_DNA-bd_dom"/>
</dbReference>
<dbReference type="PANTHER" id="PTHR33154">
    <property type="entry name" value="TRANSCRIPTIONAL REGULATOR, ARSR FAMILY"/>
    <property type="match status" value="1"/>
</dbReference>
<keyword evidence="3" id="KW-0804">Transcription</keyword>
<reference evidence="5" key="1">
    <citation type="journal article" date="2020" name="mSystems">
        <title>Genome- and Community-Level Interaction Insights into Carbon Utilization and Element Cycling Functions of Hydrothermarchaeota in Hydrothermal Sediment.</title>
        <authorList>
            <person name="Zhou Z."/>
            <person name="Liu Y."/>
            <person name="Xu W."/>
            <person name="Pan J."/>
            <person name="Luo Z.H."/>
            <person name="Li M."/>
        </authorList>
    </citation>
    <scope>NUCLEOTIDE SEQUENCE [LARGE SCALE GENOMIC DNA]</scope>
    <source>
        <strain evidence="5">SpSt-456</strain>
    </source>
</reference>
<keyword evidence="2" id="KW-0238">DNA-binding</keyword>
<sequence length="120" mass="13485">MKEFIRVMKALSDPNRVKILKMLNRRELCVCEIQAGLGLAQPTVSKHLKILEDAGLVEKRKDGLWVNYRPADGQSSPYAAMLLGSLKHWLNDDPEIQAVLHKVPRLDRGVICARQAGEGR</sequence>
<dbReference type="AlphaFoldDB" id="A0A832EJU0"/>
<dbReference type="InterPro" id="IPR051081">
    <property type="entry name" value="HTH_MetalResp_TranReg"/>
</dbReference>